<dbReference type="Proteomes" id="UP001592582">
    <property type="component" value="Unassembled WGS sequence"/>
</dbReference>
<organism evidence="2 3">
    <name type="scientific">Streptacidiphilus alkalitolerans</name>
    <dbReference type="NCBI Taxonomy" id="3342712"/>
    <lineage>
        <taxon>Bacteria</taxon>
        <taxon>Bacillati</taxon>
        <taxon>Actinomycetota</taxon>
        <taxon>Actinomycetes</taxon>
        <taxon>Kitasatosporales</taxon>
        <taxon>Streptomycetaceae</taxon>
        <taxon>Streptacidiphilus</taxon>
    </lineage>
</organism>
<keyword evidence="3" id="KW-1185">Reference proteome</keyword>
<evidence type="ECO:0000256" key="1">
    <source>
        <dbReference type="SAM" id="MobiDB-lite"/>
    </source>
</evidence>
<sequence length="120" mass="12942">MSDETESAEVVEDVEASESRIDGIVLKRPRREAITLGSGNATYIEGIRYVAEAVAPVVAAAAVVAKAKITKGADVRKAEIQAETDRQRIAAETRQVETREGAETLREAIRQQNPTPPPTT</sequence>
<dbReference type="EMBL" id="JBHEZX010000016">
    <property type="protein sequence ID" value="MFC1413369.1"/>
    <property type="molecule type" value="Genomic_DNA"/>
</dbReference>
<proteinExistence type="predicted"/>
<protein>
    <submittedName>
        <fullName evidence="2">Uncharacterized protein</fullName>
    </submittedName>
</protein>
<evidence type="ECO:0000313" key="2">
    <source>
        <dbReference type="EMBL" id="MFC1413369.1"/>
    </source>
</evidence>
<dbReference type="RefSeq" id="WP_380515114.1">
    <property type="nucleotide sequence ID" value="NZ_JBHEZX010000016.1"/>
</dbReference>
<name>A0ABV6VI22_9ACTN</name>
<evidence type="ECO:0000313" key="3">
    <source>
        <dbReference type="Proteomes" id="UP001592582"/>
    </source>
</evidence>
<comment type="caution">
    <text evidence="2">The sequence shown here is derived from an EMBL/GenBank/DDBJ whole genome shotgun (WGS) entry which is preliminary data.</text>
</comment>
<feature type="compositionally biased region" description="Basic and acidic residues" evidence="1">
    <location>
        <begin position="89"/>
        <end position="109"/>
    </location>
</feature>
<accession>A0ABV6VI22</accession>
<reference evidence="2 3" key="1">
    <citation type="submission" date="2024-09" db="EMBL/GenBank/DDBJ databases">
        <authorList>
            <person name="Lee S.D."/>
        </authorList>
    </citation>
    <scope>NUCLEOTIDE SEQUENCE [LARGE SCALE GENOMIC DNA]</scope>
    <source>
        <strain evidence="2 3">N1-1</strain>
    </source>
</reference>
<feature type="region of interest" description="Disordered" evidence="1">
    <location>
        <begin position="89"/>
        <end position="120"/>
    </location>
</feature>
<gene>
    <name evidence="2" type="ORF">ACEZDG_29305</name>
</gene>